<dbReference type="Proteomes" id="UP001207468">
    <property type="component" value="Unassembled WGS sequence"/>
</dbReference>
<organism evidence="1 2">
    <name type="scientific">Russula earlei</name>
    <dbReference type="NCBI Taxonomy" id="71964"/>
    <lineage>
        <taxon>Eukaryota</taxon>
        <taxon>Fungi</taxon>
        <taxon>Dikarya</taxon>
        <taxon>Basidiomycota</taxon>
        <taxon>Agaricomycotina</taxon>
        <taxon>Agaricomycetes</taxon>
        <taxon>Russulales</taxon>
        <taxon>Russulaceae</taxon>
        <taxon>Russula</taxon>
    </lineage>
</organism>
<reference evidence="1" key="1">
    <citation type="submission" date="2021-03" db="EMBL/GenBank/DDBJ databases">
        <title>Evolutionary priming and transition to the ectomycorrhizal habit in an iconic lineage of mushroom-forming fungi: is preadaptation a requirement?</title>
        <authorList>
            <consortium name="DOE Joint Genome Institute"/>
            <person name="Looney B.P."/>
            <person name="Miyauchi S."/>
            <person name="Morin E."/>
            <person name="Drula E."/>
            <person name="Courty P.E."/>
            <person name="Chicoki N."/>
            <person name="Fauchery L."/>
            <person name="Kohler A."/>
            <person name="Kuo A."/>
            <person name="LaButti K."/>
            <person name="Pangilinan J."/>
            <person name="Lipzen A."/>
            <person name="Riley R."/>
            <person name="Andreopoulos W."/>
            <person name="He G."/>
            <person name="Johnson J."/>
            <person name="Barry K.W."/>
            <person name="Grigoriev I.V."/>
            <person name="Nagy L."/>
            <person name="Hibbett D."/>
            <person name="Henrissat B."/>
            <person name="Matheny P.B."/>
            <person name="Labbe J."/>
            <person name="Martin A.F."/>
        </authorList>
    </citation>
    <scope>NUCLEOTIDE SEQUENCE</scope>
    <source>
        <strain evidence="1">BPL698</strain>
    </source>
</reference>
<gene>
    <name evidence="1" type="ORF">F5148DRAFT_1014960</name>
</gene>
<name>A0ACC0U7F0_9AGAM</name>
<dbReference type="EMBL" id="JAGFNK010000124">
    <property type="protein sequence ID" value="KAI9507460.1"/>
    <property type="molecule type" value="Genomic_DNA"/>
</dbReference>
<proteinExistence type="predicted"/>
<sequence length="171" mass="18445">MKVDPNFAFVTARNEEELTKVAGSLANVFTTARQASLKRFAAFPDARANLPFYCKQLASISGLHALLNGQATDDVKRDFFVASAALWDAIRAFIFETLPAALGRSHPGGDAEARGGPFFGGERPGVDDFHVGVWLARIAFVLGARQSEEGVPALERTFGPLPESVESYWAG</sequence>
<comment type="caution">
    <text evidence="1">The sequence shown here is derived from an EMBL/GenBank/DDBJ whole genome shotgun (WGS) entry which is preliminary data.</text>
</comment>
<evidence type="ECO:0000313" key="1">
    <source>
        <dbReference type="EMBL" id="KAI9507460.1"/>
    </source>
</evidence>
<keyword evidence="2" id="KW-1185">Reference proteome</keyword>
<protein>
    <submittedName>
        <fullName evidence="1">Uncharacterized protein</fullName>
    </submittedName>
</protein>
<evidence type="ECO:0000313" key="2">
    <source>
        <dbReference type="Proteomes" id="UP001207468"/>
    </source>
</evidence>
<accession>A0ACC0U7F0</accession>